<dbReference type="Pfam" id="PF00010">
    <property type="entry name" value="HLH"/>
    <property type="match status" value="1"/>
</dbReference>
<evidence type="ECO:0000313" key="8">
    <source>
        <dbReference type="Proteomes" id="UP000596660"/>
    </source>
</evidence>
<dbReference type="GO" id="GO:0005634">
    <property type="term" value="C:nucleus"/>
    <property type="evidence" value="ECO:0007669"/>
    <property type="project" value="UniProtKB-SubCell"/>
</dbReference>
<dbReference type="Gene3D" id="1.20.5.1000">
    <property type="entry name" value="arf6 gtpase in complex with a specific effector, jip4"/>
    <property type="match status" value="1"/>
</dbReference>
<name>A0A803LKW7_CHEQI</name>
<accession>A0A803LKW7</accession>
<evidence type="ECO:0000259" key="6">
    <source>
        <dbReference type="PROSITE" id="PS50888"/>
    </source>
</evidence>
<evidence type="ECO:0000256" key="5">
    <source>
        <dbReference type="SAM" id="Coils"/>
    </source>
</evidence>
<proteinExistence type="predicted"/>
<keyword evidence="4" id="KW-0539">Nucleus</keyword>
<evidence type="ECO:0000313" key="7">
    <source>
        <dbReference type="EnsemblPlants" id="AUR62014614-RA:cds"/>
    </source>
</evidence>
<sequence>MESLEDEEFDLNWVCCLLDDIPSTCCDSSAMQPDIPLPIARFDSFPSSTFLSEATQDSIESLYGFDVCCRKRVRVGSVTASSSSKACREKQRRDHLNERHVQFLELSEILESGTKPKFDKAAILTDAIRQVKLLREETSNLTSQNGELKEKINELKVKKKALRGEKHRLVSEKEKLEQRIKSVASHPSLHFHPTSVPSSYAIPCQAVGGKLMPLINYSGVPFWQFAPQAAFDTSQDHVFHPPVA</sequence>
<feature type="domain" description="BHLH" evidence="6">
    <location>
        <begin position="80"/>
        <end position="134"/>
    </location>
</feature>
<keyword evidence="2" id="KW-0805">Transcription regulation</keyword>
<dbReference type="InterPro" id="IPR036638">
    <property type="entry name" value="HLH_DNA-bd_sf"/>
</dbReference>
<evidence type="ECO:0000256" key="4">
    <source>
        <dbReference type="ARBA" id="ARBA00023242"/>
    </source>
</evidence>
<evidence type="ECO:0000256" key="2">
    <source>
        <dbReference type="ARBA" id="ARBA00023015"/>
    </source>
</evidence>
<dbReference type="Gene3D" id="4.10.280.10">
    <property type="entry name" value="Helix-loop-helix DNA-binding domain"/>
    <property type="match status" value="1"/>
</dbReference>
<dbReference type="Proteomes" id="UP000596660">
    <property type="component" value="Unplaced"/>
</dbReference>
<dbReference type="SMART" id="SM00353">
    <property type="entry name" value="HLH"/>
    <property type="match status" value="1"/>
</dbReference>
<dbReference type="PANTHER" id="PTHR46133">
    <property type="entry name" value="BHLH TRANSCRIPTION FACTOR"/>
    <property type="match status" value="1"/>
</dbReference>
<dbReference type="Gramene" id="AUR62014614-RA">
    <property type="protein sequence ID" value="AUR62014614-RA:cds"/>
    <property type="gene ID" value="AUR62014614"/>
</dbReference>
<dbReference type="GO" id="GO:0003700">
    <property type="term" value="F:DNA-binding transcription factor activity"/>
    <property type="evidence" value="ECO:0007669"/>
    <property type="project" value="InterPro"/>
</dbReference>
<dbReference type="GO" id="GO:0046983">
    <property type="term" value="F:protein dimerization activity"/>
    <property type="evidence" value="ECO:0007669"/>
    <property type="project" value="InterPro"/>
</dbReference>
<keyword evidence="5" id="KW-0175">Coiled coil</keyword>
<dbReference type="PROSITE" id="PS50888">
    <property type="entry name" value="BHLH"/>
    <property type="match status" value="1"/>
</dbReference>
<protein>
    <recommendedName>
        <fullName evidence="6">BHLH domain-containing protein</fullName>
    </recommendedName>
</protein>
<keyword evidence="3" id="KW-0804">Transcription</keyword>
<dbReference type="AlphaFoldDB" id="A0A803LKW7"/>
<comment type="subcellular location">
    <subcellularLocation>
        <location evidence="1">Nucleus</location>
    </subcellularLocation>
</comment>
<dbReference type="OMA" id="DIPSTCC"/>
<organism evidence="7 8">
    <name type="scientific">Chenopodium quinoa</name>
    <name type="common">Quinoa</name>
    <dbReference type="NCBI Taxonomy" id="63459"/>
    <lineage>
        <taxon>Eukaryota</taxon>
        <taxon>Viridiplantae</taxon>
        <taxon>Streptophyta</taxon>
        <taxon>Embryophyta</taxon>
        <taxon>Tracheophyta</taxon>
        <taxon>Spermatophyta</taxon>
        <taxon>Magnoliopsida</taxon>
        <taxon>eudicotyledons</taxon>
        <taxon>Gunneridae</taxon>
        <taxon>Pentapetalae</taxon>
        <taxon>Caryophyllales</taxon>
        <taxon>Chenopodiaceae</taxon>
        <taxon>Chenopodioideae</taxon>
        <taxon>Atripliceae</taxon>
        <taxon>Chenopodium</taxon>
    </lineage>
</organism>
<evidence type="ECO:0000256" key="3">
    <source>
        <dbReference type="ARBA" id="ARBA00023163"/>
    </source>
</evidence>
<dbReference type="InterPro" id="IPR044818">
    <property type="entry name" value="ILR3-like"/>
</dbReference>
<dbReference type="GO" id="GO:0006879">
    <property type="term" value="P:intracellular iron ion homeostasis"/>
    <property type="evidence" value="ECO:0007669"/>
    <property type="project" value="InterPro"/>
</dbReference>
<dbReference type="PANTHER" id="PTHR46133:SF23">
    <property type="entry name" value="TRANSCRIPTION FACTOR ILR3-LIKE"/>
    <property type="match status" value="1"/>
</dbReference>
<reference evidence="7" key="2">
    <citation type="submission" date="2021-03" db="UniProtKB">
        <authorList>
            <consortium name="EnsemblPlants"/>
        </authorList>
    </citation>
    <scope>IDENTIFICATION</scope>
</reference>
<dbReference type="SUPFAM" id="SSF47459">
    <property type="entry name" value="HLH, helix-loop-helix DNA-binding domain"/>
    <property type="match status" value="1"/>
</dbReference>
<reference evidence="7" key="1">
    <citation type="journal article" date="2017" name="Nature">
        <title>The genome of Chenopodium quinoa.</title>
        <authorList>
            <person name="Jarvis D.E."/>
            <person name="Ho Y.S."/>
            <person name="Lightfoot D.J."/>
            <person name="Schmoeckel S.M."/>
            <person name="Li B."/>
            <person name="Borm T.J.A."/>
            <person name="Ohyanagi H."/>
            <person name="Mineta K."/>
            <person name="Michell C.T."/>
            <person name="Saber N."/>
            <person name="Kharbatia N.M."/>
            <person name="Rupper R.R."/>
            <person name="Sharp A.R."/>
            <person name="Dally N."/>
            <person name="Boughton B.A."/>
            <person name="Woo Y.H."/>
            <person name="Gao G."/>
            <person name="Schijlen E.G.W.M."/>
            <person name="Guo X."/>
            <person name="Momin A.A."/>
            <person name="Negrao S."/>
            <person name="Al-Babili S."/>
            <person name="Gehring C."/>
            <person name="Roessner U."/>
            <person name="Jung C."/>
            <person name="Murphy K."/>
            <person name="Arold S.T."/>
            <person name="Gojobori T."/>
            <person name="van der Linden C.G."/>
            <person name="van Loo E.N."/>
            <person name="Jellen E.N."/>
            <person name="Maughan P.J."/>
            <person name="Tester M."/>
        </authorList>
    </citation>
    <scope>NUCLEOTIDE SEQUENCE [LARGE SCALE GENOMIC DNA]</scope>
    <source>
        <strain evidence="7">cv. PI 614886</strain>
    </source>
</reference>
<evidence type="ECO:0000256" key="1">
    <source>
        <dbReference type="ARBA" id="ARBA00004123"/>
    </source>
</evidence>
<feature type="coiled-coil region" evidence="5">
    <location>
        <begin position="131"/>
        <end position="179"/>
    </location>
</feature>
<keyword evidence="8" id="KW-1185">Reference proteome</keyword>
<dbReference type="EnsemblPlants" id="AUR62014614-RA">
    <property type="protein sequence ID" value="AUR62014614-RA:cds"/>
    <property type="gene ID" value="AUR62014614"/>
</dbReference>
<dbReference type="InterPro" id="IPR011598">
    <property type="entry name" value="bHLH_dom"/>
</dbReference>